<accession>A0A9P0QJF7</accession>
<dbReference type="PANTHER" id="PTHR18884">
    <property type="entry name" value="SEPTIN"/>
    <property type="match status" value="1"/>
</dbReference>
<dbReference type="GO" id="GO:0005938">
    <property type="term" value="C:cell cortex"/>
    <property type="evidence" value="ECO:0007669"/>
    <property type="project" value="UniProtKB-ARBA"/>
</dbReference>
<gene>
    <name evidence="7" type="ORF">CLIB1423_01S05930</name>
</gene>
<evidence type="ECO:0000256" key="1">
    <source>
        <dbReference type="ARBA" id="ARBA00004266"/>
    </source>
</evidence>
<feature type="region of interest" description="Disordered" evidence="5">
    <location>
        <begin position="198"/>
        <end position="232"/>
    </location>
</feature>
<organism evidence="7 8">
    <name type="scientific">[Candida] railenensis</name>
    <dbReference type="NCBI Taxonomy" id="45579"/>
    <lineage>
        <taxon>Eukaryota</taxon>
        <taxon>Fungi</taxon>
        <taxon>Dikarya</taxon>
        <taxon>Ascomycota</taxon>
        <taxon>Saccharomycotina</taxon>
        <taxon>Pichiomycetes</taxon>
        <taxon>Debaryomycetaceae</taxon>
        <taxon>Kurtzmaniella</taxon>
    </lineage>
</organism>
<name>A0A9P0QJF7_9ASCO</name>
<evidence type="ECO:0000259" key="6">
    <source>
        <dbReference type="PROSITE" id="PS51719"/>
    </source>
</evidence>
<dbReference type="InterPro" id="IPR027417">
    <property type="entry name" value="P-loop_NTPase"/>
</dbReference>
<dbReference type="Gene3D" id="3.40.50.300">
    <property type="entry name" value="P-loop containing nucleotide triphosphate hydrolases"/>
    <property type="match status" value="1"/>
</dbReference>
<reference evidence="7" key="1">
    <citation type="submission" date="2022-03" db="EMBL/GenBank/DDBJ databases">
        <authorList>
            <person name="Legras J.-L."/>
            <person name="Devillers H."/>
            <person name="Grondin C."/>
        </authorList>
    </citation>
    <scope>NUCLEOTIDE SEQUENCE</scope>
    <source>
        <strain evidence="7">CLIB 1423</strain>
    </source>
</reference>
<evidence type="ECO:0000313" key="8">
    <source>
        <dbReference type="Proteomes" id="UP000837801"/>
    </source>
</evidence>
<dbReference type="OrthoDB" id="416553at2759"/>
<dbReference type="SUPFAM" id="SSF52540">
    <property type="entry name" value="P-loop containing nucleoside triphosphate hydrolases"/>
    <property type="match status" value="1"/>
</dbReference>
<proteinExistence type="inferred from homology"/>
<evidence type="ECO:0000313" key="7">
    <source>
        <dbReference type="EMBL" id="CAH2350253.1"/>
    </source>
</evidence>
<comment type="subcellular location">
    <subcellularLocation>
        <location evidence="1">Bud neck</location>
    </subcellularLocation>
</comment>
<dbReference type="InterPro" id="IPR030379">
    <property type="entry name" value="G_SEPTIN_dom"/>
</dbReference>
<sequence>MSNLLQKRLLRKGTTLNVLLCGERGTGKHTFINNLCDATVFHQEAPTGFHLPDSASESGRLSYEKKEIYIQGGLSPVILKTVFVKGFRDSLDGSEVADQIVEYLENQFSMVLEEEIRINRNPKYEDNRVHVAIYFVRPTSRGLHQFDIECMRKIGSRCNLLPVISKGDSLTEAERRLNKELISNDIQRAGIKVFQFERDSGSGSEGGEGRGEVEEGSGVERTESSPFLDGDDNLVSDVSIELQRLQRMIPFCVMSSGGALGSPVESNAIEFPWGVARLNEAKGNELGELKSILLSTHTQELKDTTNENIYEKFRTEKLQPSF</sequence>
<dbReference type="GO" id="GO:0005935">
    <property type="term" value="C:cellular bud neck"/>
    <property type="evidence" value="ECO:0007669"/>
    <property type="project" value="UniProtKB-SubCell"/>
</dbReference>
<comment type="caution">
    <text evidence="7">The sequence shown here is derived from an EMBL/GenBank/DDBJ whole genome shotgun (WGS) entry which is preliminary data.</text>
</comment>
<dbReference type="GO" id="GO:0032156">
    <property type="term" value="C:septin cytoskeleton"/>
    <property type="evidence" value="ECO:0007669"/>
    <property type="project" value="UniProtKB-ARBA"/>
</dbReference>
<keyword evidence="8" id="KW-1185">Reference proteome</keyword>
<dbReference type="Pfam" id="PF00735">
    <property type="entry name" value="Septin"/>
    <property type="match status" value="1"/>
</dbReference>
<evidence type="ECO:0000256" key="2">
    <source>
        <dbReference type="ARBA" id="ARBA00022741"/>
    </source>
</evidence>
<evidence type="ECO:0000256" key="5">
    <source>
        <dbReference type="SAM" id="MobiDB-lite"/>
    </source>
</evidence>
<dbReference type="EMBL" id="CAKXYY010000001">
    <property type="protein sequence ID" value="CAH2350253.1"/>
    <property type="molecule type" value="Genomic_DNA"/>
</dbReference>
<feature type="domain" description="Septin-type G" evidence="6">
    <location>
        <begin position="12"/>
        <end position="320"/>
    </location>
</feature>
<comment type="similarity">
    <text evidence="4">Belongs to the TRAFAC class TrmE-Era-EngA-EngB-Septin-like GTPase superfamily. Septin GTPase family.</text>
</comment>
<keyword evidence="3 4" id="KW-0342">GTP-binding</keyword>
<dbReference type="InterPro" id="IPR016491">
    <property type="entry name" value="Septin"/>
</dbReference>
<dbReference type="GO" id="GO:0005525">
    <property type="term" value="F:GTP binding"/>
    <property type="evidence" value="ECO:0007669"/>
    <property type="project" value="UniProtKB-KW"/>
</dbReference>
<protein>
    <submittedName>
        <fullName evidence="7">Sporulation-regulated protein 28</fullName>
    </submittedName>
</protein>
<evidence type="ECO:0000256" key="3">
    <source>
        <dbReference type="ARBA" id="ARBA00023134"/>
    </source>
</evidence>
<dbReference type="PIRSF" id="PIRSF006698">
    <property type="entry name" value="Septin"/>
    <property type="match status" value="1"/>
</dbReference>
<dbReference type="PROSITE" id="PS51719">
    <property type="entry name" value="G_SEPTIN"/>
    <property type="match status" value="1"/>
</dbReference>
<keyword evidence="2 4" id="KW-0547">Nucleotide-binding</keyword>
<dbReference type="AlphaFoldDB" id="A0A9P0QJF7"/>
<dbReference type="Proteomes" id="UP000837801">
    <property type="component" value="Unassembled WGS sequence"/>
</dbReference>
<feature type="compositionally biased region" description="Basic and acidic residues" evidence="5">
    <location>
        <begin position="207"/>
        <end position="223"/>
    </location>
</feature>
<evidence type="ECO:0000256" key="4">
    <source>
        <dbReference type="RuleBase" id="RU004560"/>
    </source>
</evidence>